<evidence type="ECO:0000256" key="7">
    <source>
        <dbReference type="ARBA" id="ARBA00022825"/>
    </source>
</evidence>
<feature type="domain" description="PDZ" evidence="11">
    <location>
        <begin position="460"/>
        <end position="539"/>
    </location>
</feature>
<evidence type="ECO:0000256" key="3">
    <source>
        <dbReference type="ARBA" id="ARBA00022729"/>
    </source>
</evidence>
<dbReference type="NCBIfam" id="TIGR02037">
    <property type="entry name" value="degP_htrA_DO"/>
    <property type="match status" value="1"/>
</dbReference>
<feature type="domain" description="PDZ" evidence="11">
    <location>
        <begin position="348"/>
        <end position="432"/>
    </location>
</feature>
<evidence type="ECO:0000313" key="12">
    <source>
        <dbReference type="EMBL" id="AUX24777.1"/>
    </source>
</evidence>
<dbReference type="InterPro" id="IPR051201">
    <property type="entry name" value="Chloro_Bact_Ser_Proteases"/>
</dbReference>
<protein>
    <submittedName>
        <fullName evidence="12">Peptidase S1</fullName>
    </submittedName>
</protein>
<feature type="active site" description="Charge relay system" evidence="8">
    <location>
        <position position="196"/>
    </location>
</feature>
<evidence type="ECO:0000256" key="1">
    <source>
        <dbReference type="ARBA" id="ARBA00004418"/>
    </source>
</evidence>
<feature type="binding site" evidence="9">
    <location>
        <begin position="298"/>
        <end position="300"/>
    </location>
    <ligand>
        <name>substrate</name>
    </ligand>
</feature>
<dbReference type="PANTHER" id="PTHR43343">
    <property type="entry name" value="PEPTIDASE S12"/>
    <property type="match status" value="1"/>
</dbReference>
<dbReference type="SUPFAM" id="SSF50156">
    <property type="entry name" value="PDZ domain-like"/>
    <property type="match status" value="2"/>
</dbReference>
<evidence type="ECO:0000256" key="4">
    <source>
        <dbReference type="ARBA" id="ARBA00022737"/>
    </source>
</evidence>
<evidence type="ECO:0000259" key="11">
    <source>
        <dbReference type="PROSITE" id="PS50106"/>
    </source>
</evidence>
<keyword evidence="4" id="KW-0677">Repeat</keyword>
<dbReference type="InterPro" id="IPR036034">
    <property type="entry name" value="PDZ_sf"/>
</dbReference>
<feature type="region of interest" description="Disordered" evidence="10">
    <location>
        <begin position="87"/>
        <end position="110"/>
    </location>
</feature>
<dbReference type="AlphaFoldDB" id="A0A4P2Q5R4"/>
<dbReference type="PRINTS" id="PR00834">
    <property type="entry name" value="PROTEASES2C"/>
</dbReference>
<accession>A0A4P2Q5R4</accession>
<gene>
    <name evidence="12" type="ORF">SOCEGT47_053160</name>
</gene>
<feature type="binding site" evidence="9">
    <location>
        <position position="226"/>
    </location>
    <ligand>
        <name>substrate</name>
    </ligand>
</feature>
<sequence>MDGGAAAARGARPAAPPARGERSCQRAAGRYFCAGMNAVGPTFAHGRTGPLRLPDGDSMIQAVSPRTRASALALLSLAALSLGGCGQQAHATPPSTQVAAAAAAPTTPPVSTVTLPPAPVPATFDVAALSERVRPMVVNITTTHESRGRQGLDPFEFFFGPHGGGRLGPQIQRPPQTALGTGFIIDPSGYVVTNEHVIHDASGVRVRLADEREFEAEVVGRDPKLDLALLHLKGAAGLPVAPLGSSELLRVGEHVLAVGNPFGLGHTVTLGIVSAKARAIGAGPYDDFIQTDASINPGNSGGPLFNWRGEVVGINTAIRAGANGIGFAIPVDALKDVLPQLREKGYVERGKLGLLFQPITRDLASALKLDAPKGALVAELEPGGAAARAGIKPGDVIVAVNDVPVHHAEELPRLVARNPPGSEIEVTVLRAQKRHEIVARLDALQDEASEAASRARPGQGARPERQQSAEKLGIQVSDVAGDGVRVDGVARGSDVQELKVGDVILEVNGTPIKDVAGLRAAIAKLKEGSVALVKVRRGKAVQFAAVPVPTR</sequence>
<dbReference type="GO" id="GO:0006508">
    <property type="term" value="P:proteolysis"/>
    <property type="evidence" value="ECO:0007669"/>
    <property type="project" value="UniProtKB-KW"/>
</dbReference>
<dbReference type="SUPFAM" id="SSF50494">
    <property type="entry name" value="Trypsin-like serine proteases"/>
    <property type="match status" value="1"/>
</dbReference>
<dbReference type="SMART" id="SM00228">
    <property type="entry name" value="PDZ"/>
    <property type="match status" value="2"/>
</dbReference>
<dbReference type="EMBL" id="CP012670">
    <property type="protein sequence ID" value="AUX24777.1"/>
    <property type="molecule type" value="Genomic_DNA"/>
</dbReference>
<evidence type="ECO:0000256" key="2">
    <source>
        <dbReference type="ARBA" id="ARBA00022670"/>
    </source>
</evidence>
<evidence type="ECO:0000256" key="8">
    <source>
        <dbReference type="PIRSR" id="PIRSR611782-1"/>
    </source>
</evidence>
<dbReference type="PROSITE" id="PS50106">
    <property type="entry name" value="PDZ"/>
    <property type="match status" value="2"/>
</dbReference>
<keyword evidence="7" id="KW-0720">Serine protease</keyword>
<feature type="region of interest" description="Disordered" evidence="10">
    <location>
        <begin position="1"/>
        <end position="22"/>
    </location>
</feature>
<organism evidence="12 13">
    <name type="scientific">Sorangium cellulosum</name>
    <name type="common">Polyangium cellulosum</name>
    <dbReference type="NCBI Taxonomy" id="56"/>
    <lineage>
        <taxon>Bacteria</taxon>
        <taxon>Pseudomonadati</taxon>
        <taxon>Myxococcota</taxon>
        <taxon>Polyangia</taxon>
        <taxon>Polyangiales</taxon>
        <taxon>Polyangiaceae</taxon>
        <taxon>Sorangium</taxon>
    </lineage>
</organism>
<dbReference type="Proteomes" id="UP000295781">
    <property type="component" value="Chromosome"/>
</dbReference>
<evidence type="ECO:0000256" key="9">
    <source>
        <dbReference type="PIRSR" id="PIRSR611782-2"/>
    </source>
</evidence>
<dbReference type="GO" id="GO:0042597">
    <property type="term" value="C:periplasmic space"/>
    <property type="evidence" value="ECO:0007669"/>
    <property type="project" value="UniProtKB-SubCell"/>
</dbReference>
<evidence type="ECO:0000256" key="5">
    <source>
        <dbReference type="ARBA" id="ARBA00022764"/>
    </source>
</evidence>
<feature type="active site" description="Charge relay system" evidence="8">
    <location>
        <position position="226"/>
    </location>
</feature>
<evidence type="ECO:0000256" key="6">
    <source>
        <dbReference type="ARBA" id="ARBA00022801"/>
    </source>
</evidence>
<feature type="compositionally biased region" description="Low complexity" evidence="10">
    <location>
        <begin position="1"/>
        <end position="13"/>
    </location>
</feature>
<comment type="subcellular location">
    <subcellularLocation>
        <location evidence="1">Periplasm</location>
    </subcellularLocation>
</comment>
<feature type="binding site" evidence="9">
    <location>
        <begin position="316"/>
        <end position="320"/>
    </location>
    <ligand>
        <name>substrate</name>
    </ligand>
</feature>
<dbReference type="InterPro" id="IPR041489">
    <property type="entry name" value="PDZ_6"/>
</dbReference>
<evidence type="ECO:0000256" key="10">
    <source>
        <dbReference type="SAM" id="MobiDB-lite"/>
    </source>
</evidence>
<keyword evidence="3" id="KW-0732">Signal</keyword>
<feature type="binding site" evidence="9">
    <location>
        <position position="196"/>
    </location>
    <ligand>
        <name>substrate</name>
    </ligand>
</feature>
<dbReference type="Gene3D" id="2.30.42.10">
    <property type="match status" value="2"/>
</dbReference>
<dbReference type="GO" id="GO:0004252">
    <property type="term" value="F:serine-type endopeptidase activity"/>
    <property type="evidence" value="ECO:0007669"/>
    <property type="project" value="InterPro"/>
</dbReference>
<dbReference type="CDD" id="cd10839">
    <property type="entry name" value="cpPDZ1_DegP-like"/>
    <property type="match status" value="1"/>
</dbReference>
<keyword evidence="6" id="KW-0378">Hydrolase</keyword>
<dbReference type="Pfam" id="PF13365">
    <property type="entry name" value="Trypsin_2"/>
    <property type="match status" value="1"/>
</dbReference>
<dbReference type="InterPro" id="IPR001478">
    <property type="entry name" value="PDZ"/>
</dbReference>
<dbReference type="Pfam" id="PF17820">
    <property type="entry name" value="PDZ_6"/>
    <property type="match status" value="1"/>
</dbReference>
<dbReference type="InterPro" id="IPR001940">
    <property type="entry name" value="Peptidase_S1C"/>
</dbReference>
<dbReference type="InterPro" id="IPR009003">
    <property type="entry name" value="Peptidase_S1_PA"/>
</dbReference>
<proteinExistence type="predicted"/>
<feature type="region of interest" description="Disordered" evidence="10">
    <location>
        <begin position="448"/>
        <end position="471"/>
    </location>
</feature>
<dbReference type="PANTHER" id="PTHR43343:SF3">
    <property type="entry name" value="PROTEASE DO-LIKE 8, CHLOROPLASTIC"/>
    <property type="match status" value="1"/>
</dbReference>
<feature type="active site" description="Charge relay system" evidence="8">
    <location>
        <position position="300"/>
    </location>
</feature>
<dbReference type="InterPro" id="IPR011782">
    <property type="entry name" value="Pept_S1C_Do"/>
</dbReference>
<reference evidence="12 13" key="1">
    <citation type="submission" date="2015-09" db="EMBL/GenBank/DDBJ databases">
        <title>Sorangium comparison.</title>
        <authorList>
            <person name="Zaburannyi N."/>
            <person name="Bunk B."/>
            <person name="Overmann J."/>
            <person name="Mueller R."/>
        </authorList>
    </citation>
    <scope>NUCLEOTIDE SEQUENCE [LARGE SCALE GENOMIC DNA]</scope>
    <source>
        <strain evidence="12 13">So ceGT47</strain>
    </source>
</reference>
<keyword evidence="2" id="KW-0645">Protease</keyword>
<dbReference type="Gene3D" id="2.40.10.120">
    <property type="match status" value="1"/>
</dbReference>
<keyword evidence="5" id="KW-0574">Periplasm</keyword>
<evidence type="ECO:0000313" key="13">
    <source>
        <dbReference type="Proteomes" id="UP000295781"/>
    </source>
</evidence>
<name>A0A4P2Q5R4_SORCE</name>
<feature type="compositionally biased region" description="Low complexity" evidence="10">
    <location>
        <begin position="91"/>
        <end position="110"/>
    </location>
</feature>
<dbReference type="Pfam" id="PF13180">
    <property type="entry name" value="PDZ_2"/>
    <property type="match status" value="1"/>
</dbReference>